<proteinExistence type="predicted"/>
<keyword evidence="1" id="KW-1133">Transmembrane helix</keyword>
<keyword evidence="1" id="KW-0812">Transmembrane</keyword>
<dbReference type="Proteomes" id="UP000183994">
    <property type="component" value="Unassembled WGS sequence"/>
</dbReference>
<protein>
    <recommendedName>
        <fullName evidence="4">PH domain-containing protein</fullName>
    </recommendedName>
</protein>
<evidence type="ECO:0000256" key="1">
    <source>
        <dbReference type="SAM" id="Phobius"/>
    </source>
</evidence>
<organism evidence="2 3">
    <name type="scientific">Desulfatibacillum alkenivorans DSM 16219</name>
    <dbReference type="NCBI Taxonomy" id="1121393"/>
    <lineage>
        <taxon>Bacteria</taxon>
        <taxon>Pseudomonadati</taxon>
        <taxon>Thermodesulfobacteriota</taxon>
        <taxon>Desulfobacteria</taxon>
        <taxon>Desulfobacterales</taxon>
        <taxon>Desulfatibacillaceae</taxon>
        <taxon>Desulfatibacillum</taxon>
    </lineage>
</organism>
<evidence type="ECO:0008006" key="4">
    <source>
        <dbReference type="Google" id="ProtNLM"/>
    </source>
</evidence>
<feature type="transmembrane region" description="Helical" evidence="1">
    <location>
        <begin position="31"/>
        <end position="49"/>
    </location>
</feature>
<keyword evidence="3" id="KW-1185">Reference proteome</keyword>
<keyword evidence="1" id="KW-0472">Membrane</keyword>
<evidence type="ECO:0000313" key="2">
    <source>
        <dbReference type="EMBL" id="SHL54375.1"/>
    </source>
</evidence>
<dbReference type="EMBL" id="FQZU01000100">
    <property type="protein sequence ID" value="SHL54375.1"/>
    <property type="molecule type" value="Genomic_DNA"/>
</dbReference>
<gene>
    <name evidence="2" type="ORF">SAMN02745216_05313</name>
</gene>
<accession>A0A1M7BH80</accession>
<feature type="transmembrane region" description="Helical" evidence="1">
    <location>
        <begin position="55"/>
        <end position="79"/>
    </location>
</feature>
<sequence length="149" mass="17024">MKVLRKKKYEDKSLSGFVCDVHLDKSEIGHLFAKIFPIFLVFLIASSFFRSISLQIHVAILISLVLSLFLAIFLYFLSVMSDKTQIYRKGLVAYDVSGYRRTSMGWANMHKVREESTLGIQAIVIKGKDGQVIKMMKNIKNKEKVALTM</sequence>
<reference evidence="3" key="1">
    <citation type="submission" date="2016-11" db="EMBL/GenBank/DDBJ databases">
        <authorList>
            <person name="Varghese N."/>
            <person name="Submissions S."/>
        </authorList>
    </citation>
    <scope>NUCLEOTIDE SEQUENCE [LARGE SCALE GENOMIC DNA]</scope>
    <source>
        <strain evidence="3">DSM 16219</strain>
    </source>
</reference>
<dbReference type="RefSeq" id="WP_073479244.1">
    <property type="nucleotide sequence ID" value="NZ_FQZU01000100.1"/>
</dbReference>
<dbReference type="AlphaFoldDB" id="A0A1M7BH80"/>
<dbReference type="OrthoDB" id="9998204at2"/>
<name>A0A1M7BH80_9BACT</name>
<evidence type="ECO:0000313" key="3">
    <source>
        <dbReference type="Proteomes" id="UP000183994"/>
    </source>
</evidence>